<comment type="caution">
    <text evidence="1">The sequence shown here is derived from an EMBL/GenBank/DDBJ whole genome shotgun (WGS) entry which is preliminary data.</text>
</comment>
<proteinExistence type="predicted"/>
<evidence type="ECO:0000313" key="2">
    <source>
        <dbReference type="Proteomes" id="UP000320766"/>
    </source>
</evidence>
<dbReference type="AlphaFoldDB" id="A0A520KVR0"/>
<evidence type="ECO:0000313" key="1">
    <source>
        <dbReference type="EMBL" id="RZN67815.1"/>
    </source>
</evidence>
<dbReference type="EMBL" id="RXIL01000127">
    <property type="protein sequence ID" value="RZN67815.1"/>
    <property type="molecule type" value="Genomic_DNA"/>
</dbReference>
<accession>A0A520KVR0</accession>
<reference evidence="1 2" key="1">
    <citation type="journal article" date="2019" name="Nat. Microbiol.">
        <title>Wide diversity of methane and short-chain alkane metabolisms in uncultured archaea.</title>
        <authorList>
            <person name="Borrel G."/>
            <person name="Adam P.S."/>
            <person name="McKay L.J."/>
            <person name="Chen L.X."/>
            <person name="Sierra-Garcia I.N."/>
            <person name="Sieber C.M."/>
            <person name="Letourneur Q."/>
            <person name="Ghozlane A."/>
            <person name="Andersen G.L."/>
            <person name="Li W.J."/>
            <person name="Hallam S.J."/>
            <person name="Muyzer G."/>
            <person name="de Oliveira V.M."/>
            <person name="Inskeep W.P."/>
            <person name="Banfield J.F."/>
            <person name="Gribaldo S."/>
        </authorList>
    </citation>
    <scope>NUCLEOTIDE SEQUENCE [LARGE SCALE GENOMIC DNA]</scope>
    <source>
        <strain evidence="1">NM1b</strain>
    </source>
</reference>
<gene>
    <name evidence="1" type="ORF">EF807_07005</name>
</gene>
<name>A0A520KVR0_9EURY</name>
<protein>
    <submittedName>
        <fullName evidence="1">Uncharacterized protein</fullName>
    </submittedName>
</protein>
<organism evidence="1 2">
    <name type="scientific">Candidatus Methanolliviera hydrocarbonicum</name>
    <dbReference type="NCBI Taxonomy" id="2491085"/>
    <lineage>
        <taxon>Archaea</taxon>
        <taxon>Methanobacteriati</taxon>
        <taxon>Methanobacteriota</taxon>
        <taxon>Candidatus Methanoliparia</taxon>
        <taxon>Candidatus Methanoliparales</taxon>
        <taxon>Candidatus Methanollivieraceae</taxon>
        <taxon>Candidatus Methanolliviera</taxon>
    </lineage>
</organism>
<dbReference type="Proteomes" id="UP000320766">
    <property type="component" value="Unassembled WGS sequence"/>
</dbReference>
<sequence>MKMTEKYDLIIPPGVPQSTIVDVVKKFDVDVAERKVQVNYAIGTEDKVMRNILVFRGDHETLKEVESFIERELTDKIEKSFHFERSL</sequence>